<sequence length="490" mass="54464">MPDGGGGQRPIERCLSVVMPCYNEAPTVAAVVQRVLASPYTGEVIVVDDGSTDSTPLILGEIDDSRVRVLSQGRNQGKGAALRRGFSEATLPYVIVQDADWEYDPAEYGSLLAPLLDGRADVVFGSRFHTSRPHRVLYYWHSVGNRFLTTVSNMVTNLSISDMETCYKAFRREVLESFDLEEDRFGIEPEITAKVARGGWRIYEVGISYSGRTYAEGKKIGWKDGVRALFCIIRYSEVGERLRFRGRLRPRTHALPAATDEADEELAGTLDNLDDAVRYADWIYSLMAPYLGNRVLEVGAGHGTLTDRLLDGRTVTATDVSPRCVSVLEDRYAGSDDVTVLQADVDDAPDLGQFDAVVLVNVLEHIADDARALRSLEKALGSGGRLVLYVPAFEALYSDFDRRIGHHRRYHAEQLRDLVTEAGLEVVDLRYVNLVGAAAWWVLATKLGQTPTKRWSAMTFDRLVVPVVSRLERRWPPPAGQSLLCVARRP</sequence>
<dbReference type="Gene3D" id="3.90.550.10">
    <property type="entry name" value="Spore Coat Polysaccharide Biosynthesis Protein SpsA, Chain A"/>
    <property type="match status" value="1"/>
</dbReference>
<dbReference type="Gene3D" id="3.40.50.150">
    <property type="entry name" value="Vaccinia Virus protein VP39"/>
    <property type="match status" value="1"/>
</dbReference>
<dbReference type="GO" id="GO:0016740">
    <property type="term" value="F:transferase activity"/>
    <property type="evidence" value="ECO:0007669"/>
    <property type="project" value="UniProtKB-KW"/>
</dbReference>
<protein>
    <submittedName>
        <fullName evidence="3">Glycosyl transferase, family 2</fullName>
    </submittedName>
</protein>
<dbReference type="InterPro" id="IPR001173">
    <property type="entry name" value="Glyco_trans_2-like"/>
</dbReference>
<dbReference type="PANTHER" id="PTHR48090">
    <property type="entry name" value="UNDECAPRENYL-PHOSPHATE 4-DEOXY-4-FORMAMIDO-L-ARABINOSE TRANSFERASE-RELATED"/>
    <property type="match status" value="1"/>
</dbReference>
<feature type="domain" description="Glycosyltransferase 2-like" evidence="2">
    <location>
        <begin position="16"/>
        <end position="176"/>
    </location>
</feature>
<evidence type="ECO:0000259" key="2">
    <source>
        <dbReference type="Pfam" id="PF00535"/>
    </source>
</evidence>
<comment type="similarity">
    <text evidence="1">Belongs to the glycosyltransferase 2 family.</text>
</comment>
<name>A0A6J4IAQ7_9ACTN</name>
<dbReference type="CDD" id="cd04179">
    <property type="entry name" value="DPM_DPG-synthase_like"/>
    <property type="match status" value="1"/>
</dbReference>
<dbReference type="AlphaFoldDB" id="A0A6J4IAQ7"/>
<evidence type="ECO:0000256" key="1">
    <source>
        <dbReference type="ARBA" id="ARBA00006739"/>
    </source>
</evidence>
<dbReference type="CDD" id="cd02440">
    <property type="entry name" value="AdoMet_MTases"/>
    <property type="match status" value="1"/>
</dbReference>
<dbReference type="EMBL" id="CADCTB010000128">
    <property type="protein sequence ID" value="CAA9247355.1"/>
    <property type="molecule type" value="Genomic_DNA"/>
</dbReference>
<gene>
    <name evidence="3" type="ORF">AVDCRST_MAG10-2064</name>
</gene>
<organism evidence="3">
    <name type="scientific">uncultured Acidimicrobiales bacterium</name>
    <dbReference type="NCBI Taxonomy" id="310071"/>
    <lineage>
        <taxon>Bacteria</taxon>
        <taxon>Bacillati</taxon>
        <taxon>Actinomycetota</taxon>
        <taxon>Acidimicrobiia</taxon>
        <taxon>Acidimicrobiales</taxon>
        <taxon>environmental samples</taxon>
    </lineage>
</organism>
<dbReference type="InterPro" id="IPR029063">
    <property type="entry name" value="SAM-dependent_MTases_sf"/>
</dbReference>
<dbReference type="InterPro" id="IPR050256">
    <property type="entry name" value="Glycosyltransferase_2"/>
</dbReference>
<dbReference type="InterPro" id="IPR029044">
    <property type="entry name" value="Nucleotide-diphossugar_trans"/>
</dbReference>
<accession>A0A6J4IAQ7</accession>
<dbReference type="PANTHER" id="PTHR48090:SF7">
    <property type="entry name" value="RFBJ PROTEIN"/>
    <property type="match status" value="1"/>
</dbReference>
<dbReference type="SUPFAM" id="SSF53448">
    <property type="entry name" value="Nucleotide-diphospho-sugar transferases"/>
    <property type="match status" value="1"/>
</dbReference>
<proteinExistence type="inferred from homology"/>
<evidence type="ECO:0000313" key="3">
    <source>
        <dbReference type="EMBL" id="CAA9247355.1"/>
    </source>
</evidence>
<dbReference type="SUPFAM" id="SSF53335">
    <property type="entry name" value="S-adenosyl-L-methionine-dependent methyltransferases"/>
    <property type="match status" value="1"/>
</dbReference>
<reference evidence="3" key="1">
    <citation type="submission" date="2020-02" db="EMBL/GenBank/DDBJ databases">
        <authorList>
            <person name="Meier V. D."/>
        </authorList>
    </citation>
    <scope>NUCLEOTIDE SEQUENCE</scope>
    <source>
        <strain evidence="3">AVDCRST_MAG10</strain>
    </source>
</reference>
<dbReference type="Pfam" id="PF13489">
    <property type="entry name" value="Methyltransf_23"/>
    <property type="match status" value="1"/>
</dbReference>
<keyword evidence="3" id="KW-0808">Transferase</keyword>
<dbReference type="Pfam" id="PF00535">
    <property type="entry name" value="Glycos_transf_2"/>
    <property type="match status" value="1"/>
</dbReference>